<dbReference type="PANTHER" id="PTHR43329">
    <property type="entry name" value="EPOXIDE HYDROLASE"/>
    <property type="match status" value="1"/>
</dbReference>
<dbReference type="OrthoDB" id="6431331at2759"/>
<organism evidence="2 3">
    <name type="scientific">Exidia glandulosa HHB12029</name>
    <dbReference type="NCBI Taxonomy" id="1314781"/>
    <lineage>
        <taxon>Eukaryota</taxon>
        <taxon>Fungi</taxon>
        <taxon>Dikarya</taxon>
        <taxon>Basidiomycota</taxon>
        <taxon>Agaricomycotina</taxon>
        <taxon>Agaricomycetes</taxon>
        <taxon>Auriculariales</taxon>
        <taxon>Exidiaceae</taxon>
        <taxon>Exidia</taxon>
    </lineage>
</organism>
<name>A0A166AY46_EXIGL</name>
<dbReference type="EMBL" id="KV425946">
    <property type="protein sequence ID" value="KZV96179.1"/>
    <property type="molecule type" value="Genomic_DNA"/>
</dbReference>
<accession>A0A166AY46</accession>
<dbReference type="Pfam" id="PF12697">
    <property type="entry name" value="Abhydrolase_6"/>
    <property type="match status" value="1"/>
</dbReference>
<dbReference type="AlphaFoldDB" id="A0A166AY46"/>
<evidence type="ECO:0000313" key="2">
    <source>
        <dbReference type="EMBL" id="KZV96179.1"/>
    </source>
</evidence>
<dbReference type="SUPFAM" id="SSF53474">
    <property type="entry name" value="alpha/beta-Hydrolases"/>
    <property type="match status" value="1"/>
</dbReference>
<dbReference type="STRING" id="1314781.A0A166AY46"/>
<proteinExistence type="predicted"/>
<sequence>MYCKYRLGNSKLPVLALLHGFPQNHTMWDSFMKHLPHEWPLLVPDLPGYGDSAKDPSPDDASAYTKASWSTDVLELADAVFPADAYVGELEQRREHVKLIVFGHDRGARLAYRMALNSDRVVGLAVLDIVPTSFVWAGMNISDLHAETHGSHHWIFLASPRPIPEKMIFKDPEFYFGSLMNAWMGTKARTDPNAKWVRDSLQPYLDEDKTKVMARITAACEDYRAGATLDVKDDLAAGIVPTELDKQYQPKVAFNLPTLVMASAHLRRRFPVDDIWQSFCAPETCNCYTIGDETVGHFFVNEAQEETLQRSLAWLNKWWKH</sequence>
<protein>
    <submittedName>
        <fullName evidence="2">Alpha/beta-hydrolase</fullName>
    </submittedName>
</protein>
<dbReference type="Gene3D" id="3.40.50.1820">
    <property type="entry name" value="alpha/beta hydrolase"/>
    <property type="match status" value="1"/>
</dbReference>
<keyword evidence="3" id="KW-1185">Reference proteome</keyword>
<dbReference type="InterPro" id="IPR000073">
    <property type="entry name" value="AB_hydrolase_1"/>
</dbReference>
<reference evidence="2 3" key="1">
    <citation type="journal article" date="2016" name="Mol. Biol. Evol.">
        <title>Comparative Genomics of Early-Diverging Mushroom-Forming Fungi Provides Insights into the Origins of Lignocellulose Decay Capabilities.</title>
        <authorList>
            <person name="Nagy L.G."/>
            <person name="Riley R."/>
            <person name="Tritt A."/>
            <person name="Adam C."/>
            <person name="Daum C."/>
            <person name="Floudas D."/>
            <person name="Sun H."/>
            <person name="Yadav J.S."/>
            <person name="Pangilinan J."/>
            <person name="Larsson K.H."/>
            <person name="Matsuura K."/>
            <person name="Barry K."/>
            <person name="Labutti K."/>
            <person name="Kuo R."/>
            <person name="Ohm R.A."/>
            <person name="Bhattacharya S.S."/>
            <person name="Shirouzu T."/>
            <person name="Yoshinaga Y."/>
            <person name="Martin F.M."/>
            <person name="Grigoriev I.V."/>
            <person name="Hibbett D.S."/>
        </authorList>
    </citation>
    <scope>NUCLEOTIDE SEQUENCE [LARGE SCALE GENOMIC DNA]</scope>
    <source>
        <strain evidence="2 3">HHB12029</strain>
    </source>
</reference>
<gene>
    <name evidence="2" type="ORF">EXIGLDRAFT_733756</name>
</gene>
<keyword evidence="2" id="KW-0378">Hydrolase</keyword>
<dbReference type="GO" id="GO:0016787">
    <property type="term" value="F:hydrolase activity"/>
    <property type="evidence" value="ECO:0007669"/>
    <property type="project" value="UniProtKB-KW"/>
</dbReference>
<dbReference type="InterPro" id="IPR029058">
    <property type="entry name" value="AB_hydrolase_fold"/>
</dbReference>
<evidence type="ECO:0000259" key="1">
    <source>
        <dbReference type="Pfam" id="PF12697"/>
    </source>
</evidence>
<evidence type="ECO:0000313" key="3">
    <source>
        <dbReference type="Proteomes" id="UP000077266"/>
    </source>
</evidence>
<dbReference type="Proteomes" id="UP000077266">
    <property type="component" value="Unassembled WGS sequence"/>
</dbReference>
<dbReference type="InParanoid" id="A0A166AY46"/>
<feature type="domain" description="AB hydrolase-1" evidence="1">
    <location>
        <begin position="17"/>
        <end position="246"/>
    </location>
</feature>